<dbReference type="InterPro" id="IPR036291">
    <property type="entry name" value="NAD(P)-bd_dom_sf"/>
</dbReference>
<comment type="caution">
    <text evidence="3">The sequence shown here is derived from an EMBL/GenBank/DDBJ whole genome shotgun (WGS) entry which is preliminary data.</text>
</comment>
<dbReference type="InterPro" id="IPR002347">
    <property type="entry name" value="SDR_fam"/>
</dbReference>
<dbReference type="OrthoDB" id="191139at2759"/>
<organism evidence="3 4">
    <name type="scientific">Lachnellula suecica</name>
    <dbReference type="NCBI Taxonomy" id="602035"/>
    <lineage>
        <taxon>Eukaryota</taxon>
        <taxon>Fungi</taxon>
        <taxon>Dikarya</taxon>
        <taxon>Ascomycota</taxon>
        <taxon>Pezizomycotina</taxon>
        <taxon>Leotiomycetes</taxon>
        <taxon>Helotiales</taxon>
        <taxon>Lachnaceae</taxon>
        <taxon>Lachnellula</taxon>
    </lineage>
</organism>
<evidence type="ECO:0000313" key="3">
    <source>
        <dbReference type="EMBL" id="TVY85589.1"/>
    </source>
</evidence>
<evidence type="ECO:0000256" key="2">
    <source>
        <dbReference type="ARBA" id="ARBA00023002"/>
    </source>
</evidence>
<keyword evidence="2" id="KW-0560">Oxidoreductase</keyword>
<name>A0A8T9CIA4_9HELO</name>
<dbReference type="EMBL" id="QGMK01000001">
    <property type="protein sequence ID" value="TVY85589.1"/>
    <property type="molecule type" value="Genomic_DNA"/>
</dbReference>
<dbReference type="Proteomes" id="UP000469558">
    <property type="component" value="Unassembled WGS sequence"/>
</dbReference>
<comment type="similarity">
    <text evidence="1">Belongs to the short-chain dehydrogenases/reductases (SDR) family.</text>
</comment>
<evidence type="ECO:0000256" key="1">
    <source>
        <dbReference type="ARBA" id="ARBA00006484"/>
    </source>
</evidence>
<sequence length="698" mass="79417">MPPTRKRASVKQLLDGIYEENPVRPIPPPPALDHILEYNSEQALIGLYYADYTLRSPVTKPPPKLEVALIEYKDACSDFLDFERFTEAKIDAEAKLLRARIVTTMKNHEENMKLNEQSIPAQSLRYKDYVHLPEEWGSLDQVYWIDAREMVLREEDDYYIWLDGDKGKGKGKGKQKSREKTLQTLILKNACERIGIGYQFVLRILYESVGPGRVPPRGCLKQMVKCGQYNHLKVALIDDYAIARLVTPLAEGDILESLLSFILRARDFWFLESRDIDGRHWEDWDLTPELINNVETPWDYEIRKKYEEGLNEQRKRKGKRVRKIWAVRKTAGLSESRYTPLGSSLMIFGRRPRRLSETQPNKCANGGLGTGFVSNLINSPYASNYRAIYTVRNPATATSLQAVLANAPQSHKYETVALDLSSLETVRKFAAEVNAKVADRTWEPIRALILNGAWQEANKETLEPQTFTKDGFEGHFAINYLANFLFVLLVLQSMDKEHGRIVLVSSWSHDTHDPRNDGVAAYNGEEYKILWRDPEVLSKGVVYKDDAYKAGMRRYGTSKLLLVMFMYELQRRLNSDPDLSKISVLSLDPGAMGGTGLLRDSTVYARFLSTLLYYGQPIAVRLDPNGMFRTPKKSGHDLLLACFDDEYLMEYPKAVYLNGSVRATPSAEAGDAENQEKLWAESLKFAGIGKGDTALDSF</sequence>
<protein>
    <submittedName>
        <fullName evidence="3">WW domain-containing oxidoreductase</fullName>
    </submittedName>
</protein>
<gene>
    <name evidence="3" type="primary">WWOX</name>
    <name evidence="3" type="ORF">LSUE1_G000089</name>
</gene>
<accession>A0A8T9CIA4</accession>
<dbReference type="PANTHER" id="PTHR24320:SF152">
    <property type="entry name" value="SHORT-CHAIN DEHYDROGENASE_REDUCTASE FAMILY PROTEIN"/>
    <property type="match status" value="1"/>
</dbReference>
<dbReference type="GO" id="GO:0016491">
    <property type="term" value="F:oxidoreductase activity"/>
    <property type="evidence" value="ECO:0007669"/>
    <property type="project" value="UniProtKB-KW"/>
</dbReference>
<dbReference type="Pfam" id="PF00106">
    <property type="entry name" value="adh_short"/>
    <property type="match status" value="1"/>
</dbReference>
<dbReference type="PANTHER" id="PTHR24320">
    <property type="entry name" value="RETINOL DEHYDROGENASE"/>
    <property type="match status" value="1"/>
</dbReference>
<evidence type="ECO:0000313" key="4">
    <source>
        <dbReference type="Proteomes" id="UP000469558"/>
    </source>
</evidence>
<reference evidence="3 4" key="1">
    <citation type="submission" date="2018-05" db="EMBL/GenBank/DDBJ databases">
        <title>Genome sequencing and assembly of the regulated plant pathogen Lachnellula willkommii and related sister species for the development of diagnostic species identification markers.</title>
        <authorList>
            <person name="Giroux E."/>
            <person name="Bilodeau G."/>
        </authorList>
    </citation>
    <scope>NUCLEOTIDE SEQUENCE [LARGE SCALE GENOMIC DNA]</scope>
    <source>
        <strain evidence="3 4">CBS 268.59</strain>
    </source>
</reference>
<dbReference type="AlphaFoldDB" id="A0A8T9CIA4"/>
<dbReference type="Gene3D" id="3.40.50.720">
    <property type="entry name" value="NAD(P)-binding Rossmann-like Domain"/>
    <property type="match status" value="1"/>
</dbReference>
<dbReference type="SUPFAM" id="SSF51735">
    <property type="entry name" value="NAD(P)-binding Rossmann-fold domains"/>
    <property type="match status" value="1"/>
</dbReference>
<proteinExistence type="inferred from homology"/>
<keyword evidence="4" id="KW-1185">Reference proteome</keyword>